<name>A0A4Y2KK59_ARAVE</name>
<gene>
    <name evidence="1" type="ORF">AVEN_71636_1</name>
</gene>
<reference evidence="1 2" key="1">
    <citation type="journal article" date="2019" name="Sci. Rep.">
        <title>Orb-weaving spider Araneus ventricosus genome elucidates the spidroin gene catalogue.</title>
        <authorList>
            <person name="Kono N."/>
            <person name="Nakamura H."/>
            <person name="Ohtoshi R."/>
            <person name="Moran D.A.P."/>
            <person name="Shinohara A."/>
            <person name="Yoshida Y."/>
            <person name="Fujiwara M."/>
            <person name="Mori M."/>
            <person name="Tomita M."/>
            <person name="Arakawa K."/>
        </authorList>
    </citation>
    <scope>NUCLEOTIDE SEQUENCE [LARGE SCALE GENOMIC DNA]</scope>
</reference>
<dbReference type="AlphaFoldDB" id="A0A4Y2KK59"/>
<proteinExistence type="predicted"/>
<accession>A0A4Y2KK59</accession>
<keyword evidence="2" id="KW-1185">Reference proteome</keyword>
<organism evidence="1 2">
    <name type="scientific">Araneus ventricosus</name>
    <name type="common">Orbweaver spider</name>
    <name type="synonym">Epeira ventricosa</name>
    <dbReference type="NCBI Taxonomy" id="182803"/>
    <lineage>
        <taxon>Eukaryota</taxon>
        <taxon>Metazoa</taxon>
        <taxon>Ecdysozoa</taxon>
        <taxon>Arthropoda</taxon>
        <taxon>Chelicerata</taxon>
        <taxon>Arachnida</taxon>
        <taxon>Araneae</taxon>
        <taxon>Araneomorphae</taxon>
        <taxon>Entelegynae</taxon>
        <taxon>Araneoidea</taxon>
        <taxon>Araneidae</taxon>
        <taxon>Araneus</taxon>
    </lineage>
</organism>
<sequence length="85" mass="10049">MDILAFSSSLERIKENPHEKKESVNSFNGNNFHFRRLNGYLLCRQQGCRSNDKTEGLLIEFMPEWRCYHFSSDDRRVTGQHRGVN</sequence>
<comment type="caution">
    <text evidence="1">The sequence shown here is derived from an EMBL/GenBank/DDBJ whole genome shotgun (WGS) entry which is preliminary data.</text>
</comment>
<dbReference type="Proteomes" id="UP000499080">
    <property type="component" value="Unassembled WGS sequence"/>
</dbReference>
<evidence type="ECO:0000313" key="2">
    <source>
        <dbReference type="Proteomes" id="UP000499080"/>
    </source>
</evidence>
<evidence type="ECO:0000313" key="1">
    <source>
        <dbReference type="EMBL" id="GBN02126.1"/>
    </source>
</evidence>
<protein>
    <submittedName>
        <fullName evidence="1">Uncharacterized protein</fullName>
    </submittedName>
</protein>
<dbReference type="EMBL" id="BGPR01004678">
    <property type="protein sequence ID" value="GBN02126.1"/>
    <property type="molecule type" value="Genomic_DNA"/>
</dbReference>